<dbReference type="PROSITE" id="PS50975">
    <property type="entry name" value="ATP_GRASP"/>
    <property type="match status" value="1"/>
</dbReference>
<dbReference type="Pfam" id="PF02785">
    <property type="entry name" value="Biotin_carb_C"/>
    <property type="match status" value="1"/>
</dbReference>
<dbReference type="NCBIfam" id="NF006367">
    <property type="entry name" value="PRK08591.1"/>
    <property type="match status" value="1"/>
</dbReference>
<dbReference type="InterPro" id="IPR005479">
    <property type="entry name" value="CPAse_ATP-bd"/>
</dbReference>
<dbReference type="InterPro" id="IPR005482">
    <property type="entry name" value="Biotin_COase_C"/>
</dbReference>
<dbReference type="RefSeq" id="WP_346750493.1">
    <property type="nucleotide sequence ID" value="NZ_JAUJEA010000001.1"/>
</dbReference>
<keyword evidence="2 6" id="KW-0547">Nucleotide-binding</keyword>
<dbReference type="Proteomes" id="UP001172082">
    <property type="component" value="Unassembled WGS sequence"/>
</dbReference>
<dbReference type="SMART" id="SM00878">
    <property type="entry name" value="Biotin_carb_C"/>
    <property type="match status" value="1"/>
</dbReference>
<dbReference type="EC" id="6.3.4.14" evidence="10"/>
<dbReference type="InterPro" id="IPR004549">
    <property type="entry name" value="Acetyl_CoA_COase_biotin_COase"/>
</dbReference>
<organism evidence="10 11">
    <name type="scientific">Splendidivirga corallicola</name>
    <dbReference type="NCBI Taxonomy" id="3051826"/>
    <lineage>
        <taxon>Bacteria</taxon>
        <taxon>Pseudomonadati</taxon>
        <taxon>Bacteroidota</taxon>
        <taxon>Cytophagia</taxon>
        <taxon>Cytophagales</taxon>
        <taxon>Splendidivirgaceae</taxon>
        <taxon>Splendidivirga</taxon>
    </lineage>
</organism>
<keyword evidence="1 10" id="KW-0436">Ligase</keyword>
<evidence type="ECO:0000256" key="3">
    <source>
        <dbReference type="ARBA" id="ARBA00022840"/>
    </source>
</evidence>
<evidence type="ECO:0000313" key="10">
    <source>
        <dbReference type="EMBL" id="MDN5200470.1"/>
    </source>
</evidence>
<proteinExistence type="predicted"/>
<feature type="compositionally biased region" description="Basic residues" evidence="7">
    <location>
        <begin position="491"/>
        <end position="500"/>
    </location>
</feature>
<evidence type="ECO:0000256" key="6">
    <source>
        <dbReference type="PROSITE-ProRule" id="PRU00409"/>
    </source>
</evidence>
<keyword evidence="3 6" id="KW-0067">ATP-binding</keyword>
<evidence type="ECO:0000256" key="5">
    <source>
        <dbReference type="ARBA" id="ARBA00023267"/>
    </source>
</evidence>
<dbReference type="SUPFAM" id="SSF56059">
    <property type="entry name" value="Glutathione synthetase ATP-binding domain-like"/>
    <property type="match status" value="1"/>
</dbReference>
<dbReference type="PANTHER" id="PTHR18866">
    <property type="entry name" value="CARBOXYLASE:PYRUVATE/ACETYL-COA/PROPIONYL-COA CARBOXYLASE"/>
    <property type="match status" value="1"/>
</dbReference>
<gene>
    <name evidence="10" type="primary">accC</name>
    <name evidence="10" type="ORF">QQ008_03835</name>
</gene>
<dbReference type="Pfam" id="PF02786">
    <property type="entry name" value="CPSase_L_D2"/>
    <property type="match status" value="1"/>
</dbReference>
<evidence type="ECO:0000256" key="7">
    <source>
        <dbReference type="SAM" id="MobiDB-lite"/>
    </source>
</evidence>
<dbReference type="InterPro" id="IPR011764">
    <property type="entry name" value="Biotin_carboxylation_dom"/>
</dbReference>
<dbReference type="InterPro" id="IPR011054">
    <property type="entry name" value="Rudment_hybrid_motif"/>
</dbReference>
<dbReference type="PROSITE" id="PS00867">
    <property type="entry name" value="CPSASE_2"/>
    <property type="match status" value="1"/>
</dbReference>
<dbReference type="SUPFAM" id="SSF52440">
    <property type="entry name" value="PreATP-grasp domain"/>
    <property type="match status" value="1"/>
</dbReference>
<evidence type="ECO:0000256" key="1">
    <source>
        <dbReference type="ARBA" id="ARBA00022598"/>
    </source>
</evidence>
<feature type="domain" description="ATP-grasp" evidence="8">
    <location>
        <begin position="122"/>
        <end position="319"/>
    </location>
</feature>
<dbReference type="SUPFAM" id="SSF51246">
    <property type="entry name" value="Rudiment single hybrid motif"/>
    <property type="match status" value="1"/>
</dbReference>
<dbReference type="PANTHER" id="PTHR18866:SF33">
    <property type="entry name" value="METHYLCROTONOYL-COA CARBOXYLASE SUBUNIT ALPHA, MITOCHONDRIAL-RELATED"/>
    <property type="match status" value="1"/>
</dbReference>
<dbReference type="Pfam" id="PF00289">
    <property type="entry name" value="Biotin_carb_N"/>
    <property type="match status" value="1"/>
</dbReference>
<protein>
    <submittedName>
        <fullName evidence="10">Acetyl-CoA carboxylase biotin carboxylase subunit</fullName>
        <ecNumber evidence="10">6.3.4.14</ecNumber>
    </submittedName>
</protein>
<dbReference type="PROSITE" id="PS00866">
    <property type="entry name" value="CPSASE_1"/>
    <property type="match status" value="1"/>
</dbReference>
<reference evidence="10" key="1">
    <citation type="submission" date="2023-06" db="EMBL/GenBank/DDBJ databases">
        <title>Genomic of Parafulvivirga corallium.</title>
        <authorList>
            <person name="Wang G."/>
        </authorList>
    </citation>
    <scope>NUCLEOTIDE SEQUENCE</scope>
    <source>
        <strain evidence="10">BMA10</strain>
    </source>
</reference>
<dbReference type="InterPro" id="IPR005481">
    <property type="entry name" value="BC-like_N"/>
</dbReference>
<name>A0ABT8KIB8_9BACT</name>
<evidence type="ECO:0000259" key="9">
    <source>
        <dbReference type="PROSITE" id="PS50979"/>
    </source>
</evidence>
<dbReference type="EMBL" id="JAUJEA010000001">
    <property type="protein sequence ID" value="MDN5200470.1"/>
    <property type="molecule type" value="Genomic_DNA"/>
</dbReference>
<sequence>MHRIKKILVANRGEIALRVIRTARDMGIKTVSIFSEADRNSPHVKFADEAICIGPPPSSESYLLGEKIIELAKKLKVDAIHPGYGFLSENANFAKKVAENGIIFIGPSPEAIQTMGDKLAAKSAVANYEVPMVPGTSTAITDIKSAKEKAEEIGYPVLIKASAGGGGKGMRIVNSEEDFESQMERAISEAQSAFGDGAVFIEKFISSPRHIEIQVLGDQLGNLIYLFERECSIQRRHQKVIEEAPSSVVSQEMREAMGKAALDVAKACNYYGAGTVEFIVDENLDFYFLEMNTRLQVEHPVTEEITGIDLVEQQILIAEGKALEIKQEDLSIKGHAIEVRVYAEDPTNNFLPDTGCLETYKRPQGPGVRVDDGFEENMDIPIYYDPMIAKLVTYGQNRSQAIQRMLRAIEDYEISGIETTLDFCRFVLEHQSFISGKFDTKFVEEHFDPEKLNEEKERDRESAEIAAILAASFFNNHQGKRKTTVSDSQKKSKWQQRKNH</sequence>
<dbReference type="InterPro" id="IPR011761">
    <property type="entry name" value="ATP-grasp"/>
</dbReference>
<evidence type="ECO:0000256" key="4">
    <source>
        <dbReference type="ARBA" id="ARBA00022842"/>
    </source>
</evidence>
<dbReference type="Gene3D" id="3.30.470.20">
    <property type="entry name" value="ATP-grasp fold, B domain"/>
    <property type="match status" value="1"/>
</dbReference>
<keyword evidence="11" id="KW-1185">Reference proteome</keyword>
<keyword evidence="4" id="KW-0460">Magnesium</keyword>
<evidence type="ECO:0000259" key="8">
    <source>
        <dbReference type="PROSITE" id="PS50975"/>
    </source>
</evidence>
<evidence type="ECO:0000313" key="11">
    <source>
        <dbReference type="Proteomes" id="UP001172082"/>
    </source>
</evidence>
<dbReference type="NCBIfam" id="TIGR00514">
    <property type="entry name" value="accC"/>
    <property type="match status" value="1"/>
</dbReference>
<dbReference type="PROSITE" id="PS50979">
    <property type="entry name" value="BC"/>
    <property type="match status" value="1"/>
</dbReference>
<dbReference type="InterPro" id="IPR050856">
    <property type="entry name" value="Biotin_carboxylase_complex"/>
</dbReference>
<dbReference type="GO" id="GO:0004075">
    <property type="term" value="F:biotin carboxylase activity"/>
    <property type="evidence" value="ECO:0007669"/>
    <property type="project" value="UniProtKB-EC"/>
</dbReference>
<evidence type="ECO:0000256" key="2">
    <source>
        <dbReference type="ARBA" id="ARBA00022741"/>
    </source>
</evidence>
<feature type="region of interest" description="Disordered" evidence="7">
    <location>
        <begin position="479"/>
        <end position="500"/>
    </location>
</feature>
<dbReference type="InterPro" id="IPR016185">
    <property type="entry name" value="PreATP-grasp_dom_sf"/>
</dbReference>
<keyword evidence="5" id="KW-0092">Biotin</keyword>
<feature type="domain" description="Biotin carboxylation" evidence="9">
    <location>
        <begin position="3"/>
        <end position="448"/>
    </location>
</feature>
<accession>A0ABT8KIB8</accession>
<comment type="caution">
    <text evidence="10">The sequence shown here is derived from an EMBL/GenBank/DDBJ whole genome shotgun (WGS) entry which is preliminary data.</text>
</comment>